<dbReference type="RefSeq" id="WP_179492271.1">
    <property type="nucleotide sequence ID" value="NZ_JACCBV010000001.1"/>
</dbReference>
<evidence type="ECO:0000256" key="2">
    <source>
        <dbReference type="ARBA" id="ARBA00023125"/>
    </source>
</evidence>
<protein>
    <submittedName>
        <fullName evidence="6">LacI family transcriptional regulator</fullName>
    </submittedName>
</protein>
<dbReference type="Proteomes" id="UP000576969">
    <property type="component" value="Unassembled WGS sequence"/>
</dbReference>
<dbReference type="EMBL" id="JACCBV010000001">
    <property type="protein sequence ID" value="NYE21570.1"/>
    <property type="molecule type" value="Genomic_DNA"/>
</dbReference>
<keyword evidence="2" id="KW-0238">DNA-binding</keyword>
<accession>A0A7Y9GRX3</accession>
<dbReference type="GO" id="GO:0000976">
    <property type="term" value="F:transcription cis-regulatory region binding"/>
    <property type="evidence" value="ECO:0007669"/>
    <property type="project" value="TreeGrafter"/>
</dbReference>
<dbReference type="Pfam" id="PF00356">
    <property type="entry name" value="LacI"/>
    <property type="match status" value="1"/>
</dbReference>
<evidence type="ECO:0000313" key="6">
    <source>
        <dbReference type="EMBL" id="NYE21570.1"/>
    </source>
</evidence>
<name>A0A7Y9GRX3_9MICO</name>
<dbReference type="GO" id="GO:0003700">
    <property type="term" value="F:DNA-binding transcription factor activity"/>
    <property type="evidence" value="ECO:0007669"/>
    <property type="project" value="TreeGrafter"/>
</dbReference>
<reference evidence="6 7" key="1">
    <citation type="submission" date="2020-07" db="EMBL/GenBank/DDBJ databases">
        <title>Sequencing the genomes of 1000 actinobacteria strains.</title>
        <authorList>
            <person name="Klenk H.-P."/>
        </authorList>
    </citation>
    <scope>NUCLEOTIDE SEQUENCE [LARGE SCALE GENOMIC DNA]</scope>
    <source>
        <strain evidence="6 7">DSM 24662</strain>
    </source>
</reference>
<feature type="domain" description="HTH lacI-type" evidence="4">
    <location>
        <begin position="17"/>
        <end position="71"/>
    </location>
</feature>
<keyword evidence="3" id="KW-0804">Transcription</keyword>
<dbReference type="InterPro" id="IPR000843">
    <property type="entry name" value="HTH_LacI"/>
</dbReference>
<keyword evidence="7" id="KW-1185">Reference proteome</keyword>
<gene>
    <name evidence="6" type="ORF">BJ991_003598</name>
</gene>
<dbReference type="InterPro" id="IPR028082">
    <property type="entry name" value="Peripla_BP_I"/>
</dbReference>
<dbReference type="Pfam" id="PF13377">
    <property type="entry name" value="Peripla_BP_3"/>
    <property type="match status" value="1"/>
</dbReference>
<comment type="caution">
    <text evidence="6">The sequence shown here is derived from an EMBL/GenBank/DDBJ whole genome shotgun (WGS) entry which is preliminary data.</text>
</comment>
<dbReference type="InterPro" id="IPR046335">
    <property type="entry name" value="LacI/GalR-like_sensor"/>
</dbReference>
<dbReference type="InterPro" id="IPR010982">
    <property type="entry name" value="Lambda_DNA-bd_dom_sf"/>
</dbReference>
<dbReference type="AlphaFoldDB" id="A0A7Y9GRX3"/>
<evidence type="ECO:0000256" key="3">
    <source>
        <dbReference type="ARBA" id="ARBA00023163"/>
    </source>
</evidence>
<proteinExistence type="predicted"/>
<dbReference type="PROSITE" id="PS50932">
    <property type="entry name" value="HTH_LACI_2"/>
    <property type="match status" value="1"/>
</dbReference>
<dbReference type="SUPFAM" id="SSF53822">
    <property type="entry name" value="Periplasmic binding protein-like I"/>
    <property type="match status" value="1"/>
</dbReference>
<dbReference type="Gene3D" id="3.40.50.2300">
    <property type="match status" value="2"/>
</dbReference>
<organism evidence="6 7">
    <name type="scientific">Microbacterium immunditiarum</name>
    <dbReference type="NCBI Taxonomy" id="337480"/>
    <lineage>
        <taxon>Bacteria</taxon>
        <taxon>Bacillati</taxon>
        <taxon>Actinomycetota</taxon>
        <taxon>Actinomycetes</taxon>
        <taxon>Micrococcales</taxon>
        <taxon>Microbacteriaceae</taxon>
        <taxon>Microbacterium</taxon>
    </lineage>
</organism>
<dbReference type="PROSITE" id="PS00356">
    <property type="entry name" value="HTH_LACI_1"/>
    <property type="match status" value="1"/>
</dbReference>
<dbReference type="SMART" id="SM00354">
    <property type="entry name" value="HTH_LACI"/>
    <property type="match status" value="1"/>
</dbReference>
<feature type="domain" description="HTH cro/C1-type" evidence="5">
    <location>
        <begin position="18"/>
        <end position="43"/>
    </location>
</feature>
<dbReference type="InterPro" id="IPR001387">
    <property type="entry name" value="Cro/C1-type_HTH"/>
</dbReference>
<evidence type="ECO:0000259" key="4">
    <source>
        <dbReference type="PROSITE" id="PS50932"/>
    </source>
</evidence>
<keyword evidence="1" id="KW-0805">Transcription regulation</keyword>
<dbReference type="CDD" id="cd06267">
    <property type="entry name" value="PBP1_LacI_sugar_binding-like"/>
    <property type="match status" value="1"/>
</dbReference>
<dbReference type="SUPFAM" id="SSF47413">
    <property type="entry name" value="lambda repressor-like DNA-binding domains"/>
    <property type="match status" value="1"/>
</dbReference>
<sequence length="352" mass="37303">MTPDNAPPQPLAPHQRSSIRDVAARAGVSVSTVSRILNGNYPPAPRTREKVMRAVKDLDYDPNPHARALSGSKSATVGIVVRHLDDGFLLSVVQSIAVAVAETGRLCLIGTTGNDRELEVLRQMNAQHVQAIVLVGAVLESDEYHRAMVSFVSGLASSGTRLVLCARPAIGPDAECPVVEYDNEGGTYAATSHLISRGHRRILFLGGPEGSLTLRRRNGYRRALADLGVEADPTLEVGPAWNRETGRAMMTNVLGPGGPAFTAVLTHTDQVAAGVIQTLRERGMSVPEDVSVVGFADSPLAADLRLTSVHIPAVELGRTAARLALGTEPGDTHTMFATHVVVRDSVAPPHVA</sequence>
<dbReference type="PRINTS" id="PR00036">
    <property type="entry name" value="HTHLACI"/>
</dbReference>
<dbReference type="Gene3D" id="1.10.260.40">
    <property type="entry name" value="lambda repressor-like DNA-binding domains"/>
    <property type="match status" value="1"/>
</dbReference>
<dbReference type="PROSITE" id="PS50943">
    <property type="entry name" value="HTH_CROC1"/>
    <property type="match status" value="1"/>
</dbReference>
<evidence type="ECO:0000256" key="1">
    <source>
        <dbReference type="ARBA" id="ARBA00023015"/>
    </source>
</evidence>
<dbReference type="PANTHER" id="PTHR30146">
    <property type="entry name" value="LACI-RELATED TRANSCRIPTIONAL REPRESSOR"/>
    <property type="match status" value="1"/>
</dbReference>
<dbReference type="CDD" id="cd01392">
    <property type="entry name" value="HTH_LacI"/>
    <property type="match status" value="1"/>
</dbReference>
<evidence type="ECO:0000313" key="7">
    <source>
        <dbReference type="Proteomes" id="UP000576969"/>
    </source>
</evidence>
<dbReference type="PANTHER" id="PTHR30146:SF153">
    <property type="entry name" value="LACTOSE OPERON REPRESSOR"/>
    <property type="match status" value="1"/>
</dbReference>
<evidence type="ECO:0000259" key="5">
    <source>
        <dbReference type="PROSITE" id="PS50943"/>
    </source>
</evidence>